<evidence type="ECO:0000259" key="1">
    <source>
        <dbReference type="Pfam" id="PF08268"/>
    </source>
</evidence>
<sequence>MLVESNRFVVCNPSVRKIFGLPQRSYSKRVAAYGFCYLPSRNRHVIVAKFGDEWRIITFLSTNNLETLLSSFWKPIKNNLAGETKGFVRGVVFSNGFLYWTRSLIDGCFCLHCFDLYEEKFFTVECDNEILCGYWYSVSDLKGDLHLMAWGNLSCISLNTLWKTGSLMLQLRRGLNSATFTCLSRI</sequence>
<keyword evidence="3" id="KW-1185">Reference proteome</keyword>
<organism evidence="2 3">
    <name type="scientific">Dorcoceras hygrometricum</name>
    <dbReference type="NCBI Taxonomy" id="472368"/>
    <lineage>
        <taxon>Eukaryota</taxon>
        <taxon>Viridiplantae</taxon>
        <taxon>Streptophyta</taxon>
        <taxon>Embryophyta</taxon>
        <taxon>Tracheophyta</taxon>
        <taxon>Spermatophyta</taxon>
        <taxon>Magnoliopsida</taxon>
        <taxon>eudicotyledons</taxon>
        <taxon>Gunneridae</taxon>
        <taxon>Pentapetalae</taxon>
        <taxon>asterids</taxon>
        <taxon>lamiids</taxon>
        <taxon>Lamiales</taxon>
        <taxon>Gesneriaceae</taxon>
        <taxon>Didymocarpoideae</taxon>
        <taxon>Trichosporeae</taxon>
        <taxon>Loxocarpinae</taxon>
        <taxon>Dorcoceras</taxon>
    </lineage>
</organism>
<evidence type="ECO:0000313" key="3">
    <source>
        <dbReference type="Proteomes" id="UP000250235"/>
    </source>
</evidence>
<dbReference type="Proteomes" id="UP000250235">
    <property type="component" value="Unassembled WGS sequence"/>
</dbReference>
<accession>A0A2Z7A6W8</accession>
<dbReference type="Pfam" id="PF08268">
    <property type="entry name" value="FBA_3"/>
    <property type="match status" value="1"/>
</dbReference>
<feature type="domain" description="F-box associated beta-propeller type 3" evidence="1">
    <location>
        <begin position="6"/>
        <end position="151"/>
    </location>
</feature>
<dbReference type="InterPro" id="IPR017451">
    <property type="entry name" value="F-box-assoc_interact_dom"/>
</dbReference>
<evidence type="ECO:0000313" key="2">
    <source>
        <dbReference type="EMBL" id="KZV14650.1"/>
    </source>
</evidence>
<protein>
    <recommendedName>
        <fullName evidence="1">F-box associated beta-propeller type 3 domain-containing protein</fullName>
    </recommendedName>
</protein>
<dbReference type="InterPro" id="IPR013187">
    <property type="entry name" value="F-box-assoc_dom_typ3"/>
</dbReference>
<gene>
    <name evidence="2" type="ORF">F511_41051</name>
</gene>
<name>A0A2Z7A6W8_9LAMI</name>
<dbReference type="AlphaFoldDB" id="A0A2Z7A6W8"/>
<proteinExistence type="predicted"/>
<dbReference type="EMBL" id="KV020285">
    <property type="protein sequence ID" value="KZV14650.1"/>
    <property type="molecule type" value="Genomic_DNA"/>
</dbReference>
<dbReference type="NCBIfam" id="TIGR01640">
    <property type="entry name" value="F_box_assoc_1"/>
    <property type="match status" value="1"/>
</dbReference>
<reference evidence="2 3" key="1">
    <citation type="journal article" date="2015" name="Proc. Natl. Acad. Sci. U.S.A.">
        <title>The resurrection genome of Boea hygrometrica: A blueprint for survival of dehydration.</title>
        <authorList>
            <person name="Xiao L."/>
            <person name="Yang G."/>
            <person name="Zhang L."/>
            <person name="Yang X."/>
            <person name="Zhao S."/>
            <person name="Ji Z."/>
            <person name="Zhou Q."/>
            <person name="Hu M."/>
            <person name="Wang Y."/>
            <person name="Chen M."/>
            <person name="Xu Y."/>
            <person name="Jin H."/>
            <person name="Xiao X."/>
            <person name="Hu G."/>
            <person name="Bao F."/>
            <person name="Hu Y."/>
            <person name="Wan P."/>
            <person name="Li L."/>
            <person name="Deng X."/>
            <person name="Kuang T."/>
            <person name="Xiang C."/>
            <person name="Zhu J.K."/>
            <person name="Oliver M.J."/>
            <person name="He Y."/>
        </authorList>
    </citation>
    <scope>NUCLEOTIDE SEQUENCE [LARGE SCALE GENOMIC DNA]</scope>
    <source>
        <strain evidence="3">cv. XS01</strain>
    </source>
</reference>
<dbReference type="OrthoDB" id="5319261at2759"/>